<keyword evidence="2" id="KW-0238">DNA-binding</keyword>
<dbReference type="PROSITE" id="PS51898">
    <property type="entry name" value="TYR_RECOMBINASE"/>
    <property type="match status" value="1"/>
</dbReference>
<evidence type="ECO:0000313" key="5">
    <source>
        <dbReference type="EMBL" id="WWX26193.1"/>
    </source>
</evidence>
<dbReference type="InterPro" id="IPR011010">
    <property type="entry name" value="DNA_brk_join_enz"/>
</dbReference>
<evidence type="ECO:0000256" key="1">
    <source>
        <dbReference type="ARBA" id="ARBA00008857"/>
    </source>
</evidence>
<feature type="domain" description="Tyr recombinase" evidence="4">
    <location>
        <begin position="1"/>
        <end position="222"/>
    </location>
</feature>
<dbReference type="Gene3D" id="1.10.443.10">
    <property type="entry name" value="Intergrase catalytic core"/>
    <property type="match status" value="1"/>
</dbReference>
<dbReference type="RefSeq" id="WP_338739122.1">
    <property type="nucleotide sequence ID" value="NZ_CP146612.1"/>
</dbReference>
<organism evidence="5 6">
    <name type="scientific">Candidatus Dehalogenimonas loeffleri</name>
    <dbReference type="NCBI Taxonomy" id="3127115"/>
    <lineage>
        <taxon>Bacteria</taxon>
        <taxon>Bacillati</taxon>
        <taxon>Chloroflexota</taxon>
        <taxon>Dehalococcoidia</taxon>
        <taxon>Dehalococcoidales</taxon>
        <taxon>Dehalococcoidaceae</taxon>
        <taxon>Dehalogenimonas</taxon>
    </lineage>
</organism>
<keyword evidence="3" id="KW-0233">DNA recombination</keyword>
<dbReference type="EMBL" id="CP146612">
    <property type="protein sequence ID" value="WWX26193.1"/>
    <property type="molecule type" value="Genomic_DNA"/>
</dbReference>
<evidence type="ECO:0000256" key="3">
    <source>
        <dbReference type="ARBA" id="ARBA00023172"/>
    </source>
</evidence>
<dbReference type="PANTHER" id="PTHR30349">
    <property type="entry name" value="PHAGE INTEGRASE-RELATED"/>
    <property type="match status" value="1"/>
</dbReference>
<proteinExistence type="inferred from homology"/>
<reference evidence="5 6" key="1">
    <citation type="submission" date="2024-03" db="EMBL/GenBank/DDBJ databases">
        <title>A Dehalogenimonas Isolated from Estuarine Sediments Dihaloeliminates Chlorinated Alkanes.</title>
        <authorList>
            <person name="Yang Y."/>
            <person name="Wang H."/>
        </authorList>
    </citation>
    <scope>NUCLEOTIDE SEQUENCE [LARGE SCALE GENOMIC DNA]</scope>
    <source>
        <strain evidence="5 6">W</strain>
    </source>
</reference>
<protein>
    <submittedName>
        <fullName evidence="5">Tyrosine-type recombinase/integrase</fullName>
    </submittedName>
</protein>
<dbReference type="SUPFAM" id="SSF56349">
    <property type="entry name" value="DNA breaking-rejoining enzymes"/>
    <property type="match status" value="1"/>
</dbReference>
<evidence type="ECO:0000259" key="4">
    <source>
        <dbReference type="PROSITE" id="PS51898"/>
    </source>
</evidence>
<sequence length="237" mass="26977">MGKTYLELDEVARLEGAAVYLRDRLLIRLLFHLGCRVSEALGVRVKDLDFRRGTVTIEHLKSRIRLLCPECGARLGKGHKFCPVCGRKVEKAVSQEKEHHRFRTLPLDKTTLGLLKEYIGRGGTVARNGEKMLFDLGRNRAWQIVRDCAERAGIPRLVNVESGKTHNVSPHRLRDAFAVHAVKHDDSGDGLRLLQEHLGHQSIITTMKYRKVSGEEQKEWYRKLWQGGKPDGQVCQP</sequence>
<dbReference type="Proteomes" id="UP001375370">
    <property type="component" value="Chromosome"/>
</dbReference>
<evidence type="ECO:0000256" key="2">
    <source>
        <dbReference type="ARBA" id="ARBA00023125"/>
    </source>
</evidence>
<dbReference type="InterPro" id="IPR002104">
    <property type="entry name" value="Integrase_catalytic"/>
</dbReference>
<dbReference type="InterPro" id="IPR026870">
    <property type="entry name" value="Zinc_ribbon_dom"/>
</dbReference>
<keyword evidence="6" id="KW-1185">Reference proteome</keyword>
<comment type="similarity">
    <text evidence="1">Belongs to the 'phage' integrase family.</text>
</comment>
<dbReference type="InterPro" id="IPR013762">
    <property type="entry name" value="Integrase-like_cat_sf"/>
</dbReference>
<dbReference type="InterPro" id="IPR050090">
    <property type="entry name" value="Tyrosine_recombinase_XerCD"/>
</dbReference>
<evidence type="ECO:0000313" key="6">
    <source>
        <dbReference type="Proteomes" id="UP001375370"/>
    </source>
</evidence>
<accession>A0ABZ2JBT6</accession>
<dbReference type="Pfam" id="PF00589">
    <property type="entry name" value="Phage_integrase"/>
    <property type="match status" value="2"/>
</dbReference>
<dbReference type="Pfam" id="PF13240">
    <property type="entry name" value="Zn_Ribbon_1"/>
    <property type="match status" value="1"/>
</dbReference>
<name>A0ABZ2JBT6_9CHLR</name>
<dbReference type="PANTHER" id="PTHR30349:SF41">
    <property type="entry name" value="INTEGRASE_RECOMBINASE PROTEIN MJ0367-RELATED"/>
    <property type="match status" value="1"/>
</dbReference>
<gene>
    <name evidence="5" type="ORF">V8247_04270</name>
</gene>